<evidence type="ECO:0000313" key="3">
    <source>
        <dbReference type="Proteomes" id="UP000770785"/>
    </source>
</evidence>
<dbReference type="InterPro" id="IPR001173">
    <property type="entry name" value="Glyco_trans_2-like"/>
</dbReference>
<proteinExistence type="predicted"/>
<dbReference type="InterPro" id="IPR029044">
    <property type="entry name" value="Nucleotide-diphossugar_trans"/>
</dbReference>
<accession>A0ABX0XAZ6</accession>
<gene>
    <name evidence="2" type="ORF">GGR27_001635</name>
</gene>
<dbReference type="SUPFAM" id="SSF53448">
    <property type="entry name" value="Nucleotide-diphospho-sugar transferases"/>
    <property type="match status" value="1"/>
</dbReference>
<feature type="domain" description="Glycosyltransferase 2-like" evidence="1">
    <location>
        <begin position="29"/>
        <end position="149"/>
    </location>
</feature>
<dbReference type="EMBL" id="JAATJH010000002">
    <property type="protein sequence ID" value="NJC26136.1"/>
    <property type="molecule type" value="Genomic_DNA"/>
</dbReference>
<reference evidence="2 3" key="1">
    <citation type="submission" date="2020-03" db="EMBL/GenBank/DDBJ databases">
        <title>Genomic Encyclopedia of Type Strains, Phase IV (KMG-IV): sequencing the most valuable type-strain genomes for metagenomic binning, comparative biology and taxonomic classification.</title>
        <authorList>
            <person name="Goeker M."/>
        </authorList>
    </citation>
    <scope>NUCLEOTIDE SEQUENCE [LARGE SCALE GENOMIC DNA]</scope>
    <source>
        <strain evidence="2 3">DSM 105096</strain>
    </source>
</reference>
<protein>
    <submittedName>
        <fullName evidence="2">Glycosyltransferase involved in cell wall biosynthesis</fullName>
    </submittedName>
</protein>
<name>A0ABX0XAZ6_9BACT</name>
<evidence type="ECO:0000259" key="1">
    <source>
        <dbReference type="Pfam" id="PF00535"/>
    </source>
</evidence>
<dbReference type="Pfam" id="PF00535">
    <property type="entry name" value="Glycos_transf_2"/>
    <property type="match status" value="1"/>
</dbReference>
<dbReference type="Proteomes" id="UP000770785">
    <property type="component" value="Unassembled WGS sequence"/>
</dbReference>
<evidence type="ECO:0000313" key="2">
    <source>
        <dbReference type="EMBL" id="NJC26136.1"/>
    </source>
</evidence>
<dbReference type="RefSeq" id="WP_168036892.1">
    <property type="nucleotide sequence ID" value="NZ_JAATJH010000002.1"/>
</dbReference>
<dbReference type="PANTHER" id="PTHR22916">
    <property type="entry name" value="GLYCOSYLTRANSFERASE"/>
    <property type="match status" value="1"/>
</dbReference>
<keyword evidence="3" id="KW-1185">Reference proteome</keyword>
<sequence length="339" mass="39207">MRNALPNEFYDGKHKPLAFEREKDWPLVSVSILAYNQRDLIGRALDSVIAQRVDFTYEIIVGDDCSDDGTQEVLLEYQRRHPDLIQLVLHPRRYQEIPGRTNNITNLMACRGKYTALLDGDDYWNNPQKLQRQVDVLEADNRYVACFHDSAYELEKGHNGFKFLPTTLNGKIGNPPSGCYGLADLVLLQNVLLKPSTLLFRTRVFGDFPDWFDRVIFADVILVSLIAERGDLYYDDQPMAIQYLNQGSFTQVYMGDDKIITGRLWELDMLVQRYSKLGDSEHLNKVRNGELFKLAAIRYRSGRYYSSFLHLLTTIQRSPVVATKRIASVLRSRIQDRRK</sequence>
<organism evidence="2 3">
    <name type="scientific">Neolewinella antarctica</name>
    <dbReference type="NCBI Taxonomy" id="442734"/>
    <lineage>
        <taxon>Bacteria</taxon>
        <taxon>Pseudomonadati</taxon>
        <taxon>Bacteroidota</taxon>
        <taxon>Saprospiria</taxon>
        <taxon>Saprospirales</taxon>
        <taxon>Lewinellaceae</taxon>
        <taxon>Neolewinella</taxon>
    </lineage>
</organism>
<dbReference type="Gene3D" id="3.90.550.10">
    <property type="entry name" value="Spore Coat Polysaccharide Biosynthesis Protein SpsA, Chain A"/>
    <property type="match status" value="1"/>
</dbReference>
<comment type="caution">
    <text evidence="2">The sequence shown here is derived from an EMBL/GenBank/DDBJ whole genome shotgun (WGS) entry which is preliminary data.</text>
</comment>